<evidence type="ECO:0000313" key="3">
    <source>
        <dbReference type="Proteomes" id="UP000765509"/>
    </source>
</evidence>
<proteinExistence type="predicted"/>
<organism evidence="2 3">
    <name type="scientific">Austropuccinia psidii MF-1</name>
    <dbReference type="NCBI Taxonomy" id="1389203"/>
    <lineage>
        <taxon>Eukaryota</taxon>
        <taxon>Fungi</taxon>
        <taxon>Dikarya</taxon>
        <taxon>Basidiomycota</taxon>
        <taxon>Pucciniomycotina</taxon>
        <taxon>Pucciniomycetes</taxon>
        <taxon>Pucciniales</taxon>
        <taxon>Sphaerophragmiaceae</taxon>
        <taxon>Austropuccinia</taxon>
    </lineage>
</organism>
<dbReference type="AlphaFoldDB" id="A0A9Q3JYK6"/>
<feature type="region of interest" description="Disordered" evidence="1">
    <location>
        <begin position="53"/>
        <end position="72"/>
    </location>
</feature>
<feature type="compositionally biased region" description="Basic and acidic residues" evidence="1">
    <location>
        <begin position="1"/>
        <end position="10"/>
    </location>
</feature>
<keyword evidence="3" id="KW-1185">Reference proteome</keyword>
<feature type="region of interest" description="Disordered" evidence="1">
    <location>
        <begin position="1"/>
        <end position="33"/>
    </location>
</feature>
<gene>
    <name evidence="2" type="ORF">O181_110717</name>
</gene>
<evidence type="ECO:0000313" key="2">
    <source>
        <dbReference type="EMBL" id="MBW0571002.1"/>
    </source>
</evidence>
<feature type="compositionally biased region" description="Polar residues" evidence="1">
    <location>
        <begin position="12"/>
        <end position="23"/>
    </location>
</feature>
<name>A0A9Q3JYK6_9BASI</name>
<reference evidence="2" key="1">
    <citation type="submission" date="2021-03" db="EMBL/GenBank/DDBJ databases">
        <title>Draft genome sequence of rust myrtle Austropuccinia psidii MF-1, a brazilian biotype.</title>
        <authorList>
            <person name="Quecine M.C."/>
            <person name="Pachon D.M.R."/>
            <person name="Bonatelli M.L."/>
            <person name="Correr F.H."/>
            <person name="Franceschini L.M."/>
            <person name="Leite T.F."/>
            <person name="Margarido G.R.A."/>
            <person name="Almeida C.A."/>
            <person name="Ferrarezi J.A."/>
            <person name="Labate C.A."/>
        </authorList>
    </citation>
    <scope>NUCLEOTIDE SEQUENCE</scope>
    <source>
        <strain evidence="2">MF-1</strain>
    </source>
</reference>
<sequence length="86" mass="9448">MCVGRLRESVKLNPNSPISSIAGTENPPSPPCKLQSIPQLKARHLLERNLNVNHSPTNHVQHSTTKISTATKQTCSQQEAHLIFGQ</sequence>
<comment type="caution">
    <text evidence="2">The sequence shown here is derived from an EMBL/GenBank/DDBJ whole genome shotgun (WGS) entry which is preliminary data.</text>
</comment>
<dbReference type="Proteomes" id="UP000765509">
    <property type="component" value="Unassembled WGS sequence"/>
</dbReference>
<protein>
    <submittedName>
        <fullName evidence="2">Uncharacterized protein</fullName>
    </submittedName>
</protein>
<dbReference type="EMBL" id="AVOT02087350">
    <property type="protein sequence ID" value="MBW0571002.1"/>
    <property type="molecule type" value="Genomic_DNA"/>
</dbReference>
<accession>A0A9Q3JYK6</accession>
<evidence type="ECO:0000256" key="1">
    <source>
        <dbReference type="SAM" id="MobiDB-lite"/>
    </source>
</evidence>